<name>A0A414NXC5_9FIRM</name>
<dbReference type="EMBL" id="QRHE01000004">
    <property type="protein sequence ID" value="RHF52018.1"/>
    <property type="molecule type" value="Genomic_DNA"/>
</dbReference>
<protein>
    <submittedName>
        <fullName evidence="3">Glycosyltransferase family 9 protein</fullName>
    </submittedName>
</protein>
<dbReference type="SUPFAM" id="SSF53756">
    <property type="entry name" value="UDP-Glycosyltransferase/glycogen phosphorylase"/>
    <property type="match status" value="1"/>
</dbReference>
<dbReference type="PANTHER" id="PTHR30160">
    <property type="entry name" value="TETRAACYLDISACCHARIDE 4'-KINASE-RELATED"/>
    <property type="match status" value="1"/>
</dbReference>
<evidence type="ECO:0000313" key="3">
    <source>
        <dbReference type="EMBL" id="RHF52018.1"/>
    </source>
</evidence>
<dbReference type="GO" id="GO:0008713">
    <property type="term" value="F:ADP-heptose-lipopolysaccharide heptosyltransferase activity"/>
    <property type="evidence" value="ECO:0007669"/>
    <property type="project" value="TreeGrafter"/>
</dbReference>
<dbReference type="AlphaFoldDB" id="A0A414NXC5"/>
<reference evidence="3 4" key="1">
    <citation type="submission" date="2018-08" db="EMBL/GenBank/DDBJ databases">
        <title>A genome reference for cultivated species of the human gut microbiota.</title>
        <authorList>
            <person name="Zou Y."/>
            <person name="Xue W."/>
            <person name="Luo G."/>
        </authorList>
    </citation>
    <scope>NUCLEOTIDE SEQUENCE [LARGE SCALE GENOMIC DNA]</scope>
    <source>
        <strain evidence="3 4">AM25-21AC</strain>
    </source>
</reference>
<dbReference type="Pfam" id="PF01075">
    <property type="entry name" value="Glyco_transf_9"/>
    <property type="match status" value="1"/>
</dbReference>
<evidence type="ECO:0000256" key="2">
    <source>
        <dbReference type="ARBA" id="ARBA00022679"/>
    </source>
</evidence>
<proteinExistence type="predicted"/>
<gene>
    <name evidence="3" type="ORF">DW674_04895</name>
</gene>
<dbReference type="CDD" id="cd03789">
    <property type="entry name" value="GT9_LPS_heptosyltransferase"/>
    <property type="match status" value="1"/>
</dbReference>
<dbReference type="GO" id="GO:0009244">
    <property type="term" value="P:lipopolysaccharide core region biosynthetic process"/>
    <property type="evidence" value="ECO:0007669"/>
    <property type="project" value="TreeGrafter"/>
</dbReference>
<keyword evidence="1" id="KW-0328">Glycosyltransferase</keyword>
<organism evidence="3 4">
    <name type="scientific">Mitsuokella multacida</name>
    <dbReference type="NCBI Taxonomy" id="52226"/>
    <lineage>
        <taxon>Bacteria</taxon>
        <taxon>Bacillati</taxon>
        <taxon>Bacillota</taxon>
        <taxon>Negativicutes</taxon>
        <taxon>Selenomonadales</taxon>
        <taxon>Selenomonadaceae</taxon>
        <taxon>Mitsuokella</taxon>
    </lineage>
</organism>
<accession>A0A414NXC5</accession>
<keyword evidence="2 3" id="KW-0808">Transferase</keyword>
<dbReference type="InterPro" id="IPR002201">
    <property type="entry name" value="Glyco_trans_9"/>
</dbReference>
<dbReference type="InterPro" id="IPR051199">
    <property type="entry name" value="LPS_LOS_Heptosyltrfase"/>
</dbReference>
<dbReference type="OrthoDB" id="1663557at2"/>
<evidence type="ECO:0000256" key="1">
    <source>
        <dbReference type="ARBA" id="ARBA00022676"/>
    </source>
</evidence>
<dbReference type="Gene3D" id="3.40.50.2000">
    <property type="entry name" value="Glycogen Phosphorylase B"/>
    <property type="match status" value="2"/>
</dbReference>
<dbReference type="GO" id="GO:0005829">
    <property type="term" value="C:cytosol"/>
    <property type="evidence" value="ECO:0007669"/>
    <property type="project" value="TreeGrafter"/>
</dbReference>
<dbReference type="RefSeq" id="WP_118175676.1">
    <property type="nucleotide sequence ID" value="NZ_CAJJOD010000002.1"/>
</dbReference>
<evidence type="ECO:0000313" key="4">
    <source>
        <dbReference type="Proteomes" id="UP000283442"/>
    </source>
</evidence>
<dbReference type="Proteomes" id="UP000283442">
    <property type="component" value="Unassembled WGS sequence"/>
</dbReference>
<sequence length="357" mass="40590">MEEKNKTYSNILVNALVNLGDVVLTTSAVSLLKQAYPNAKITMLVKPVVRQAVENNPVIDEVIVFDYKAKQNSFRKMMEMVNLIKSHHFDLSISFDRKLRPALLCWLSRIPVRVGPDRVFDDKPSRVTWLYTKTIHISHNLDNTLQAETYQDIVRGFTGQTSHAQPVFARIMPENEEKANVLFDTLPKREKYIALCVKGTFPLKTWPKEYFVKVVDELNKRYNASFFIVGAPNDKSYADEVIADMPVEVKNFCGQTNLVDLAAVLKRSDLFVTVDTGATHIAATTGIPMVTMYGCTSPNRWHPINKNARVLTTNEPCCPCTYRADECPTNPKPNCLWHVTSEMVLRQCYTLLEHTEV</sequence>
<comment type="caution">
    <text evidence="3">The sequence shown here is derived from an EMBL/GenBank/DDBJ whole genome shotgun (WGS) entry which is preliminary data.</text>
</comment>